<dbReference type="PANTHER" id="PTHR42760:SF40">
    <property type="entry name" value="3-OXOACYL-[ACYL-CARRIER-PROTEIN] REDUCTASE, CHLOROPLASTIC"/>
    <property type="match status" value="1"/>
</dbReference>
<evidence type="ECO:0000313" key="3">
    <source>
        <dbReference type="EMBL" id="MFC3173924.1"/>
    </source>
</evidence>
<dbReference type="SUPFAM" id="SSF51735">
    <property type="entry name" value="NAD(P)-binding Rossmann-fold domains"/>
    <property type="match status" value="1"/>
</dbReference>
<dbReference type="InterPro" id="IPR002347">
    <property type="entry name" value="SDR_fam"/>
</dbReference>
<dbReference type="PANTHER" id="PTHR42760">
    <property type="entry name" value="SHORT-CHAIN DEHYDROGENASES/REDUCTASES FAMILY MEMBER"/>
    <property type="match status" value="1"/>
</dbReference>
<dbReference type="PRINTS" id="PR00080">
    <property type="entry name" value="SDRFAMILY"/>
</dbReference>
<keyword evidence="3" id="KW-0560">Oxidoreductase</keyword>
<evidence type="ECO:0000313" key="4">
    <source>
        <dbReference type="Proteomes" id="UP001595604"/>
    </source>
</evidence>
<organism evidence="3 4">
    <name type="scientific">Novosphingobium bradum</name>
    <dbReference type="NCBI Taxonomy" id="1737444"/>
    <lineage>
        <taxon>Bacteria</taxon>
        <taxon>Pseudomonadati</taxon>
        <taxon>Pseudomonadota</taxon>
        <taxon>Alphaproteobacteria</taxon>
        <taxon>Sphingomonadales</taxon>
        <taxon>Sphingomonadaceae</taxon>
        <taxon>Novosphingobium</taxon>
    </lineage>
</organism>
<evidence type="ECO:0000256" key="2">
    <source>
        <dbReference type="RuleBase" id="RU000363"/>
    </source>
</evidence>
<keyword evidence="4" id="KW-1185">Reference proteome</keyword>
<reference evidence="4" key="1">
    <citation type="journal article" date="2019" name="Int. J. Syst. Evol. Microbiol.">
        <title>The Global Catalogue of Microorganisms (GCM) 10K type strain sequencing project: providing services to taxonomists for standard genome sequencing and annotation.</title>
        <authorList>
            <consortium name="The Broad Institute Genomics Platform"/>
            <consortium name="The Broad Institute Genome Sequencing Center for Infectious Disease"/>
            <person name="Wu L."/>
            <person name="Ma J."/>
        </authorList>
    </citation>
    <scope>NUCLEOTIDE SEQUENCE [LARGE SCALE GENOMIC DNA]</scope>
    <source>
        <strain evidence="4">KCTC 42984</strain>
    </source>
</reference>
<dbReference type="RefSeq" id="WP_379509305.1">
    <property type="nucleotide sequence ID" value="NZ_JBHRTQ010000007.1"/>
</dbReference>
<name>A0ABV7IQM7_9SPHN</name>
<dbReference type="GO" id="GO:0016491">
    <property type="term" value="F:oxidoreductase activity"/>
    <property type="evidence" value="ECO:0007669"/>
    <property type="project" value="UniProtKB-KW"/>
</dbReference>
<evidence type="ECO:0000256" key="1">
    <source>
        <dbReference type="ARBA" id="ARBA00006484"/>
    </source>
</evidence>
<comment type="caution">
    <text evidence="3">The sequence shown here is derived from an EMBL/GenBank/DDBJ whole genome shotgun (WGS) entry which is preliminary data.</text>
</comment>
<dbReference type="Pfam" id="PF00106">
    <property type="entry name" value="adh_short"/>
    <property type="match status" value="1"/>
</dbReference>
<dbReference type="PRINTS" id="PR00081">
    <property type="entry name" value="GDHRDH"/>
</dbReference>
<dbReference type="InterPro" id="IPR036291">
    <property type="entry name" value="NAD(P)-bd_dom_sf"/>
</dbReference>
<dbReference type="CDD" id="cd05233">
    <property type="entry name" value="SDR_c"/>
    <property type="match status" value="1"/>
</dbReference>
<dbReference type="PROSITE" id="PS00061">
    <property type="entry name" value="ADH_SHORT"/>
    <property type="match status" value="1"/>
</dbReference>
<dbReference type="EMBL" id="JBHRTQ010000007">
    <property type="protein sequence ID" value="MFC3173924.1"/>
    <property type="molecule type" value="Genomic_DNA"/>
</dbReference>
<dbReference type="InterPro" id="IPR020904">
    <property type="entry name" value="Sc_DH/Rdtase_CS"/>
</dbReference>
<sequence>MTQDKPLTGKVAIVTGAGAGIGRAIALAYGAAGARVVVASRTPASVAAVVGEITGAGGEALGVTCDVGFADQIQAMVDKAVAAFGAIHILVNNAQAFGTPSEPRLSSRRMPLEATDEEQLEFVFRTGAMASLWAMKAVFPHMKQAGYGRILNFGSSAGYSGAAGTVAYNMTKEAVRALTRTAAREWGQHGITANVLVPFLKTKASTDSLADVAMPEDAMASRLPVRRWGTAERDLAPLAVFLAGEGSGYITGMDFTVEGGHTLKP</sequence>
<proteinExistence type="inferred from homology"/>
<comment type="similarity">
    <text evidence="1 2">Belongs to the short-chain dehydrogenases/reductases (SDR) family.</text>
</comment>
<protein>
    <submittedName>
        <fullName evidence="3">SDR family NAD(P)-dependent oxidoreductase</fullName>
        <ecNumber evidence="3">1.1.1.-</ecNumber>
    </submittedName>
</protein>
<accession>A0ABV7IQM7</accession>
<dbReference type="Gene3D" id="3.40.50.720">
    <property type="entry name" value="NAD(P)-binding Rossmann-like Domain"/>
    <property type="match status" value="1"/>
</dbReference>
<dbReference type="Proteomes" id="UP001595604">
    <property type="component" value="Unassembled WGS sequence"/>
</dbReference>
<dbReference type="EC" id="1.1.1.-" evidence="3"/>
<gene>
    <name evidence="3" type="ORF">ACFOD9_06645</name>
</gene>